<feature type="region of interest" description="Disordered" evidence="1">
    <location>
        <begin position="55"/>
        <end position="110"/>
    </location>
</feature>
<organism evidence="2">
    <name type="scientific">Davidia involucrata</name>
    <name type="common">Dove tree</name>
    <dbReference type="NCBI Taxonomy" id="16924"/>
    <lineage>
        <taxon>Eukaryota</taxon>
        <taxon>Viridiplantae</taxon>
        <taxon>Streptophyta</taxon>
        <taxon>Embryophyta</taxon>
        <taxon>Tracheophyta</taxon>
        <taxon>Spermatophyta</taxon>
        <taxon>Magnoliopsida</taxon>
        <taxon>eudicotyledons</taxon>
        <taxon>Gunneridae</taxon>
        <taxon>Pentapetalae</taxon>
        <taxon>asterids</taxon>
        <taxon>Cornales</taxon>
        <taxon>Nyssaceae</taxon>
        <taxon>Davidia</taxon>
    </lineage>
</organism>
<dbReference type="AlphaFoldDB" id="A0A5B6ZR95"/>
<evidence type="ECO:0000256" key="1">
    <source>
        <dbReference type="SAM" id="MobiDB-lite"/>
    </source>
</evidence>
<sequence length="123" mass="14048">MEALPLTDDGCDLGTENCYIWEFNFKDFNYVKENPQIICVDTIKASPLNSVATKLHARKMRSPTRASSATLTQQKSFKKEPEKPNSTYSLPSRTLRSPSPSRRFSGDNYKGVFDKHCQRKLLQ</sequence>
<gene>
    <name evidence="2" type="ORF">Din_015477</name>
</gene>
<evidence type="ECO:0000313" key="2">
    <source>
        <dbReference type="EMBL" id="MPA46036.1"/>
    </source>
</evidence>
<dbReference type="EMBL" id="GHES01015477">
    <property type="protein sequence ID" value="MPA46036.1"/>
    <property type="molecule type" value="Transcribed_RNA"/>
</dbReference>
<name>A0A5B6ZR95_DAVIN</name>
<protein>
    <submittedName>
        <fullName evidence="2">Uncharacterized protein</fullName>
    </submittedName>
</protein>
<feature type="compositionally biased region" description="Polar residues" evidence="1">
    <location>
        <begin position="64"/>
        <end position="75"/>
    </location>
</feature>
<proteinExistence type="predicted"/>
<reference evidence="2" key="1">
    <citation type="submission" date="2019-08" db="EMBL/GenBank/DDBJ databases">
        <title>Reference gene set and small RNA set construction with multiple tissues from Davidia involucrata Baill.</title>
        <authorList>
            <person name="Yang H."/>
            <person name="Zhou C."/>
            <person name="Li G."/>
            <person name="Wang J."/>
            <person name="Gao P."/>
            <person name="Wang M."/>
            <person name="Wang R."/>
            <person name="Zhao Y."/>
        </authorList>
    </citation>
    <scope>NUCLEOTIDE SEQUENCE</scope>
    <source>
        <tissue evidence="2">Mixed with DoveR01_LX</tissue>
    </source>
</reference>
<feature type="compositionally biased region" description="Low complexity" evidence="1">
    <location>
        <begin position="89"/>
        <end position="103"/>
    </location>
</feature>
<accession>A0A5B6ZR95</accession>